<proteinExistence type="predicted"/>
<dbReference type="RefSeq" id="WP_209634317.1">
    <property type="nucleotide sequence ID" value="NZ_JAGINW010000001.1"/>
</dbReference>
<sequence length="212" mass="23201">MAENIDIYDANLAHLGVMERVQAHLTGQWHRAFHCWVVSADGKVLLQKRSPSSAGYPSLLDVSAAGHLEAGESVLAGAREITEELGIPVAVEELHFLGERVEVADLTNGHLNREFQSVHLLRCDVPLSGYQADPGEVVGLVWLPITDGYQLFDGSVRELTLSGYRFSADGAWEPFDMAVTTESFVPRIQRYYVTALIMAERLLAGIGPLAIS</sequence>
<dbReference type="Pfam" id="PF00293">
    <property type="entry name" value="NUDIX"/>
    <property type="match status" value="1"/>
</dbReference>
<dbReference type="EMBL" id="JAGINW010000001">
    <property type="protein sequence ID" value="MBP2320322.1"/>
    <property type="molecule type" value="Genomic_DNA"/>
</dbReference>
<dbReference type="Gene3D" id="3.90.79.10">
    <property type="entry name" value="Nucleoside Triphosphate Pyrophosphohydrolase"/>
    <property type="match status" value="1"/>
</dbReference>
<feature type="domain" description="Nudix hydrolase" evidence="1">
    <location>
        <begin position="28"/>
        <end position="165"/>
    </location>
</feature>
<comment type="caution">
    <text evidence="2">The sequence shown here is derived from an EMBL/GenBank/DDBJ whole genome shotgun (WGS) entry which is preliminary data.</text>
</comment>
<evidence type="ECO:0000259" key="1">
    <source>
        <dbReference type="PROSITE" id="PS51462"/>
    </source>
</evidence>
<protein>
    <submittedName>
        <fullName evidence="2">Isopentenyldiphosphate isomerase</fullName>
    </submittedName>
</protein>
<keyword evidence="3" id="KW-1185">Reference proteome</keyword>
<dbReference type="SUPFAM" id="SSF55811">
    <property type="entry name" value="Nudix"/>
    <property type="match status" value="1"/>
</dbReference>
<dbReference type="CDD" id="cd04692">
    <property type="entry name" value="NUDIX_Hydrolase"/>
    <property type="match status" value="1"/>
</dbReference>
<accession>A0ABS4T7C0</accession>
<dbReference type="Proteomes" id="UP001519332">
    <property type="component" value="Unassembled WGS sequence"/>
</dbReference>
<evidence type="ECO:0000313" key="3">
    <source>
        <dbReference type="Proteomes" id="UP001519332"/>
    </source>
</evidence>
<dbReference type="PROSITE" id="PS51462">
    <property type="entry name" value="NUDIX"/>
    <property type="match status" value="1"/>
</dbReference>
<keyword evidence="2" id="KW-0413">Isomerase</keyword>
<dbReference type="PANTHER" id="PTHR10885">
    <property type="entry name" value="ISOPENTENYL-DIPHOSPHATE DELTA-ISOMERASE"/>
    <property type="match status" value="1"/>
</dbReference>
<organism evidence="2 3">
    <name type="scientific">Kibdelosporangium banguiense</name>
    <dbReference type="NCBI Taxonomy" id="1365924"/>
    <lineage>
        <taxon>Bacteria</taxon>
        <taxon>Bacillati</taxon>
        <taxon>Actinomycetota</taxon>
        <taxon>Actinomycetes</taxon>
        <taxon>Pseudonocardiales</taxon>
        <taxon>Pseudonocardiaceae</taxon>
        <taxon>Kibdelosporangium</taxon>
    </lineage>
</organism>
<evidence type="ECO:0000313" key="2">
    <source>
        <dbReference type="EMBL" id="MBP2320322.1"/>
    </source>
</evidence>
<reference evidence="2 3" key="1">
    <citation type="submission" date="2021-03" db="EMBL/GenBank/DDBJ databases">
        <title>Sequencing the genomes of 1000 actinobacteria strains.</title>
        <authorList>
            <person name="Klenk H.-P."/>
        </authorList>
    </citation>
    <scope>NUCLEOTIDE SEQUENCE [LARGE SCALE GENOMIC DNA]</scope>
    <source>
        <strain evidence="2 3">DSM 46670</strain>
    </source>
</reference>
<dbReference type="PANTHER" id="PTHR10885:SF20">
    <property type="entry name" value="NUDIX HYDROLASE DOMAIN-CONTAINING PROTEIN"/>
    <property type="match status" value="1"/>
</dbReference>
<dbReference type="GO" id="GO:0016853">
    <property type="term" value="F:isomerase activity"/>
    <property type="evidence" value="ECO:0007669"/>
    <property type="project" value="UniProtKB-KW"/>
</dbReference>
<gene>
    <name evidence="2" type="ORF">JOF56_000707</name>
</gene>
<dbReference type="InterPro" id="IPR015797">
    <property type="entry name" value="NUDIX_hydrolase-like_dom_sf"/>
</dbReference>
<dbReference type="InterPro" id="IPR000086">
    <property type="entry name" value="NUDIX_hydrolase_dom"/>
</dbReference>
<name>A0ABS4T7C0_9PSEU</name>